<dbReference type="GO" id="GO:0006334">
    <property type="term" value="P:nucleosome assembly"/>
    <property type="evidence" value="ECO:0007669"/>
    <property type="project" value="InterPro"/>
</dbReference>
<evidence type="ECO:0000256" key="1">
    <source>
        <dbReference type="ARBA" id="ARBA00000971"/>
    </source>
</evidence>
<dbReference type="SUPFAM" id="SSF54534">
    <property type="entry name" value="FKBP-like"/>
    <property type="match status" value="1"/>
</dbReference>
<dbReference type="FunFam" id="3.10.50.40:FF:000006">
    <property type="entry name" value="Peptidyl-prolyl cis-trans isomerase"/>
    <property type="match status" value="1"/>
</dbReference>
<organism evidence="8">
    <name type="scientific">Coccolithus braarudii</name>
    <dbReference type="NCBI Taxonomy" id="221442"/>
    <lineage>
        <taxon>Eukaryota</taxon>
        <taxon>Haptista</taxon>
        <taxon>Haptophyta</taxon>
        <taxon>Prymnesiophyceae</taxon>
        <taxon>Coccolithales</taxon>
        <taxon>Coccolithaceae</taxon>
        <taxon>Coccolithus</taxon>
    </lineage>
</organism>
<evidence type="ECO:0000259" key="6">
    <source>
        <dbReference type="PROSITE" id="PS50059"/>
    </source>
</evidence>
<dbReference type="PROSITE" id="PS51504">
    <property type="entry name" value="H15"/>
    <property type="match status" value="1"/>
</dbReference>
<dbReference type="GO" id="GO:0003755">
    <property type="term" value="F:peptidyl-prolyl cis-trans isomerase activity"/>
    <property type="evidence" value="ECO:0007669"/>
    <property type="project" value="UniProtKB-KW"/>
</dbReference>
<dbReference type="InterPro" id="IPR046357">
    <property type="entry name" value="PPIase_dom_sf"/>
</dbReference>
<dbReference type="PANTHER" id="PTHR43811:SF19">
    <property type="entry name" value="39 KDA FK506-BINDING NUCLEAR PROTEIN"/>
    <property type="match status" value="1"/>
</dbReference>
<dbReference type="PANTHER" id="PTHR43811">
    <property type="entry name" value="FKBP-TYPE PEPTIDYL-PROLYL CIS-TRANS ISOMERASE FKPA"/>
    <property type="match status" value="1"/>
</dbReference>
<gene>
    <name evidence="8" type="ORF">CPEL01642_LOCUS13792</name>
</gene>
<dbReference type="PROSITE" id="PS50059">
    <property type="entry name" value="FKBP_PPIASE"/>
    <property type="match status" value="1"/>
</dbReference>
<dbReference type="Pfam" id="PF00254">
    <property type="entry name" value="FKBP_C"/>
    <property type="match status" value="1"/>
</dbReference>
<evidence type="ECO:0000259" key="7">
    <source>
        <dbReference type="PROSITE" id="PS51504"/>
    </source>
</evidence>
<evidence type="ECO:0000256" key="5">
    <source>
        <dbReference type="PROSITE-ProRule" id="PRU00277"/>
    </source>
</evidence>
<reference evidence="8" key="1">
    <citation type="submission" date="2021-01" db="EMBL/GenBank/DDBJ databases">
        <authorList>
            <person name="Corre E."/>
            <person name="Pelletier E."/>
            <person name="Niang G."/>
            <person name="Scheremetjew M."/>
            <person name="Finn R."/>
            <person name="Kale V."/>
            <person name="Holt S."/>
            <person name="Cochrane G."/>
            <person name="Meng A."/>
            <person name="Brown T."/>
            <person name="Cohen L."/>
        </authorList>
    </citation>
    <scope>NUCLEOTIDE SEQUENCE</scope>
    <source>
        <strain evidence="8">PLY182g</strain>
    </source>
</reference>
<sequence>MAPTVLDKVVEAVTAIADASGASRAAIAKSIKEAHGVVGAHLLKRALTAGVQKGMLEQRSAQRFALAGVTLAPREDETVRKTVVKVGAGSEVAKAGDTVEVKYVGSLEANGERFDAANKFVFTLGAGEVIKGWDQGVVGMGLGERATLVVPSKLGYGKRGALPEIPPNATLVFDITLKRICT</sequence>
<dbReference type="Gene3D" id="1.10.10.10">
    <property type="entry name" value="Winged helix-like DNA-binding domain superfamily/Winged helix DNA-binding domain"/>
    <property type="match status" value="1"/>
</dbReference>
<evidence type="ECO:0000256" key="3">
    <source>
        <dbReference type="ARBA" id="ARBA00023110"/>
    </source>
</evidence>
<evidence type="ECO:0000256" key="2">
    <source>
        <dbReference type="ARBA" id="ARBA00013194"/>
    </source>
</evidence>
<keyword evidence="3 5" id="KW-0697">Rotamase</keyword>
<dbReference type="EMBL" id="HBEY01029109">
    <property type="protein sequence ID" value="CAD8610414.1"/>
    <property type="molecule type" value="Transcribed_RNA"/>
</dbReference>
<evidence type="ECO:0000256" key="4">
    <source>
        <dbReference type="ARBA" id="ARBA00023235"/>
    </source>
</evidence>
<feature type="domain" description="PPIase FKBP-type" evidence="6">
    <location>
        <begin position="96"/>
        <end position="181"/>
    </location>
</feature>
<proteinExistence type="predicted"/>
<dbReference type="InterPro" id="IPR001179">
    <property type="entry name" value="PPIase_FKBP_dom"/>
</dbReference>
<protein>
    <recommendedName>
        <fullName evidence="2 5">peptidylprolyl isomerase</fullName>
        <ecNumber evidence="2 5">5.2.1.8</ecNumber>
    </recommendedName>
</protein>
<dbReference type="Gene3D" id="3.10.50.40">
    <property type="match status" value="1"/>
</dbReference>
<evidence type="ECO:0000313" key="8">
    <source>
        <dbReference type="EMBL" id="CAD8610414.1"/>
    </source>
</evidence>
<dbReference type="GO" id="GO:0000786">
    <property type="term" value="C:nucleosome"/>
    <property type="evidence" value="ECO:0007669"/>
    <property type="project" value="InterPro"/>
</dbReference>
<feature type="domain" description="H15" evidence="7">
    <location>
        <begin position="1"/>
        <end position="68"/>
    </location>
</feature>
<dbReference type="Pfam" id="PF00538">
    <property type="entry name" value="Linker_histone"/>
    <property type="match status" value="1"/>
</dbReference>
<comment type="catalytic activity">
    <reaction evidence="1 5">
        <text>[protein]-peptidylproline (omega=180) = [protein]-peptidylproline (omega=0)</text>
        <dbReference type="Rhea" id="RHEA:16237"/>
        <dbReference type="Rhea" id="RHEA-COMP:10747"/>
        <dbReference type="Rhea" id="RHEA-COMP:10748"/>
        <dbReference type="ChEBI" id="CHEBI:83833"/>
        <dbReference type="ChEBI" id="CHEBI:83834"/>
        <dbReference type="EC" id="5.2.1.8"/>
    </reaction>
</comment>
<dbReference type="InterPro" id="IPR036388">
    <property type="entry name" value="WH-like_DNA-bd_sf"/>
</dbReference>
<dbReference type="SMART" id="SM00526">
    <property type="entry name" value="H15"/>
    <property type="match status" value="1"/>
</dbReference>
<dbReference type="InterPro" id="IPR036390">
    <property type="entry name" value="WH_DNA-bd_sf"/>
</dbReference>
<keyword evidence="4 5" id="KW-0413">Isomerase</keyword>
<accession>A0A7S0LFP7</accession>
<dbReference type="GO" id="GO:0003677">
    <property type="term" value="F:DNA binding"/>
    <property type="evidence" value="ECO:0007669"/>
    <property type="project" value="InterPro"/>
</dbReference>
<dbReference type="AlphaFoldDB" id="A0A7S0LFP7"/>
<name>A0A7S0LFP7_9EUKA</name>
<dbReference type="SUPFAM" id="SSF46785">
    <property type="entry name" value="Winged helix' DNA-binding domain"/>
    <property type="match status" value="1"/>
</dbReference>
<dbReference type="EC" id="5.2.1.8" evidence="2 5"/>
<dbReference type="InterPro" id="IPR005818">
    <property type="entry name" value="Histone_H1/H5_H15"/>
</dbReference>